<dbReference type="PANTHER" id="PTHR30537:SF26">
    <property type="entry name" value="GLYCINE CLEAVAGE SYSTEM TRANSCRIPTIONAL ACTIVATOR"/>
    <property type="match status" value="1"/>
</dbReference>
<dbReference type="GO" id="GO:0006351">
    <property type="term" value="P:DNA-templated transcription"/>
    <property type="evidence" value="ECO:0007669"/>
    <property type="project" value="TreeGrafter"/>
</dbReference>
<dbReference type="PANTHER" id="PTHR30537">
    <property type="entry name" value="HTH-TYPE TRANSCRIPTIONAL REGULATOR"/>
    <property type="match status" value="1"/>
</dbReference>
<dbReference type="Pfam" id="PF00126">
    <property type="entry name" value="HTH_1"/>
    <property type="match status" value="1"/>
</dbReference>
<evidence type="ECO:0000256" key="3">
    <source>
        <dbReference type="ARBA" id="ARBA00023125"/>
    </source>
</evidence>
<dbReference type="EMBL" id="FNCJ01000019">
    <property type="protein sequence ID" value="SDI25852.1"/>
    <property type="molecule type" value="Genomic_DNA"/>
</dbReference>
<dbReference type="InterPro" id="IPR036388">
    <property type="entry name" value="WH-like_DNA-bd_sf"/>
</dbReference>
<dbReference type="InterPro" id="IPR036390">
    <property type="entry name" value="WH_DNA-bd_sf"/>
</dbReference>
<dbReference type="GO" id="GO:0003700">
    <property type="term" value="F:DNA-binding transcription factor activity"/>
    <property type="evidence" value="ECO:0007669"/>
    <property type="project" value="InterPro"/>
</dbReference>
<sequence>MKHHYPNVAELLAFTSSARHLSFSRAARALGLTPSAVSRQIASLETTFGVQLFIRDGRNLVLTRAGTLYLSRVAGPLRDIGNASLELMSAAGQSDLLTIASVPTFTTKWLIPRLPDFLASTPGVTISFSRHLAHGDPFPLDLDAAIRYGDGNWAGVECDYIDGRQFVLVCSPEYQRQHSLRSLQDTANAPRLLHGQAEQVWAQWADFYGVREMHALGGPRFEQYSVLIQAAQAGLGLALVPAFLVADNLAAGTLIEPLTAPIEVDHGHYLCYCPEQLELRPALVEFRRWVLAQVKGGEVTAAAMQRPA</sequence>
<evidence type="ECO:0000256" key="1">
    <source>
        <dbReference type="ARBA" id="ARBA00009437"/>
    </source>
</evidence>
<dbReference type="SUPFAM" id="SSF46785">
    <property type="entry name" value="Winged helix' DNA-binding domain"/>
    <property type="match status" value="1"/>
</dbReference>
<keyword evidence="3 6" id="KW-0238">DNA-binding</keyword>
<dbReference type="Proteomes" id="UP000199706">
    <property type="component" value="Unassembled WGS sequence"/>
</dbReference>
<dbReference type="RefSeq" id="WP_090691663.1">
    <property type="nucleotide sequence ID" value="NZ_CADERL010000008.1"/>
</dbReference>
<dbReference type="Pfam" id="PF03466">
    <property type="entry name" value="LysR_substrate"/>
    <property type="match status" value="1"/>
</dbReference>
<dbReference type="InterPro" id="IPR005119">
    <property type="entry name" value="LysR_subst-bd"/>
</dbReference>
<evidence type="ECO:0000313" key="7">
    <source>
        <dbReference type="Proteomes" id="UP000199706"/>
    </source>
</evidence>
<dbReference type="SUPFAM" id="SSF53850">
    <property type="entry name" value="Periplasmic binding protein-like II"/>
    <property type="match status" value="1"/>
</dbReference>
<evidence type="ECO:0000256" key="2">
    <source>
        <dbReference type="ARBA" id="ARBA00023015"/>
    </source>
</evidence>
<dbReference type="OrthoDB" id="9178397at2"/>
<proteinExistence type="inferred from homology"/>
<evidence type="ECO:0000259" key="5">
    <source>
        <dbReference type="PROSITE" id="PS50931"/>
    </source>
</evidence>
<dbReference type="PROSITE" id="PS50931">
    <property type="entry name" value="HTH_LYSR"/>
    <property type="match status" value="1"/>
</dbReference>
<organism evidence="6 7">
    <name type="scientific">Paraburkholderia phenazinium</name>
    <dbReference type="NCBI Taxonomy" id="60549"/>
    <lineage>
        <taxon>Bacteria</taxon>
        <taxon>Pseudomonadati</taxon>
        <taxon>Pseudomonadota</taxon>
        <taxon>Betaproteobacteria</taxon>
        <taxon>Burkholderiales</taxon>
        <taxon>Burkholderiaceae</taxon>
        <taxon>Paraburkholderia</taxon>
    </lineage>
</organism>
<evidence type="ECO:0000256" key="4">
    <source>
        <dbReference type="ARBA" id="ARBA00023163"/>
    </source>
</evidence>
<keyword evidence="2" id="KW-0805">Transcription regulation</keyword>
<name>A0A1G8J468_9BURK</name>
<dbReference type="Gene3D" id="3.40.190.10">
    <property type="entry name" value="Periplasmic binding protein-like II"/>
    <property type="match status" value="2"/>
</dbReference>
<dbReference type="FunFam" id="1.10.10.10:FF:000001">
    <property type="entry name" value="LysR family transcriptional regulator"/>
    <property type="match status" value="1"/>
</dbReference>
<keyword evidence="4" id="KW-0804">Transcription</keyword>
<comment type="similarity">
    <text evidence="1">Belongs to the LysR transcriptional regulatory family.</text>
</comment>
<dbReference type="AlphaFoldDB" id="A0A1G8J468"/>
<feature type="domain" description="HTH lysR-type" evidence="5">
    <location>
        <begin position="18"/>
        <end position="63"/>
    </location>
</feature>
<dbReference type="InterPro" id="IPR000847">
    <property type="entry name" value="LysR_HTH_N"/>
</dbReference>
<protein>
    <submittedName>
        <fullName evidence="6">DNA-binding transcriptional regulator, LysR family</fullName>
    </submittedName>
</protein>
<gene>
    <name evidence="6" type="ORF">SAMN05216466_119136</name>
</gene>
<accession>A0A1G8J468</accession>
<dbReference type="Gene3D" id="1.10.10.10">
    <property type="entry name" value="Winged helix-like DNA-binding domain superfamily/Winged helix DNA-binding domain"/>
    <property type="match status" value="1"/>
</dbReference>
<dbReference type="GO" id="GO:0043565">
    <property type="term" value="F:sequence-specific DNA binding"/>
    <property type="evidence" value="ECO:0007669"/>
    <property type="project" value="TreeGrafter"/>
</dbReference>
<evidence type="ECO:0000313" key="6">
    <source>
        <dbReference type="EMBL" id="SDI25852.1"/>
    </source>
</evidence>
<dbReference type="InterPro" id="IPR058163">
    <property type="entry name" value="LysR-type_TF_proteobact-type"/>
</dbReference>
<reference evidence="6 7" key="1">
    <citation type="submission" date="2016-10" db="EMBL/GenBank/DDBJ databases">
        <authorList>
            <person name="de Groot N.N."/>
        </authorList>
    </citation>
    <scope>NUCLEOTIDE SEQUENCE [LARGE SCALE GENOMIC DNA]</scope>
    <source>
        <strain evidence="6 7">LMG 2247</strain>
    </source>
</reference>
<dbReference type="PRINTS" id="PR00039">
    <property type="entry name" value="HTHLYSR"/>
</dbReference>